<evidence type="ECO:0000313" key="3">
    <source>
        <dbReference type="Proteomes" id="UP000054560"/>
    </source>
</evidence>
<dbReference type="Proteomes" id="UP000054560">
    <property type="component" value="Unassembled WGS sequence"/>
</dbReference>
<dbReference type="RefSeq" id="XP_014150739.1">
    <property type="nucleotide sequence ID" value="XM_014295264.1"/>
</dbReference>
<feature type="signal peptide" evidence="1">
    <location>
        <begin position="1"/>
        <end position="38"/>
    </location>
</feature>
<accession>A0A0L0FJ77</accession>
<keyword evidence="1" id="KW-0732">Signal</keyword>
<feature type="chain" id="PRO_5005538775" evidence="1">
    <location>
        <begin position="39"/>
        <end position="183"/>
    </location>
</feature>
<dbReference type="GeneID" id="25911190"/>
<proteinExistence type="predicted"/>
<name>A0A0L0FJ77_9EUKA</name>
<protein>
    <submittedName>
        <fullName evidence="2">Uncharacterized protein</fullName>
    </submittedName>
</protein>
<organism evidence="2 3">
    <name type="scientific">Sphaeroforma arctica JP610</name>
    <dbReference type="NCBI Taxonomy" id="667725"/>
    <lineage>
        <taxon>Eukaryota</taxon>
        <taxon>Ichthyosporea</taxon>
        <taxon>Ichthyophonida</taxon>
        <taxon>Sphaeroforma</taxon>
    </lineage>
</organism>
<gene>
    <name evidence="2" type="ORF">SARC_10686</name>
</gene>
<sequence length="183" mass="19646">MWDKLMERSRSHMLGLPAVSKVLYLCLVLCSLLNTVSASVRTFSNAASEAGPDEFHNLQGYNYGRDTIAEQYKHALRNKKVRIGGSFSESHIWSSTAQGRSGGNHDISQSSASAVVSASLATTSTDPSPAPAPEPLLSCRAAHDMPYVASNRTARCQAIRTACSGTSSMVNYTALIGMLLTIY</sequence>
<evidence type="ECO:0000256" key="1">
    <source>
        <dbReference type="SAM" id="SignalP"/>
    </source>
</evidence>
<dbReference type="EMBL" id="KQ242946">
    <property type="protein sequence ID" value="KNC76837.1"/>
    <property type="molecule type" value="Genomic_DNA"/>
</dbReference>
<evidence type="ECO:0000313" key="2">
    <source>
        <dbReference type="EMBL" id="KNC76837.1"/>
    </source>
</evidence>
<reference evidence="2 3" key="1">
    <citation type="submission" date="2011-02" db="EMBL/GenBank/DDBJ databases">
        <title>The Genome Sequence of Sphaeroforma arctica JP610.</title>
        <authorList>
            <consortium name="The Broad Institute Genome Sequencing Platform"/>
            <person name="Russ C."/>
            <person name="Cuomo C."/>
            <person name="Young S.K."/>
            <person name="Zeng Q."/>
            <person name="Gargeya S."/>
            <person name="Alvarado L."/>
            <person name="Berlin A."/>
            <person name="Chapman S.B."/>
            <person name="Chen Z."/>
            <person name="Freedman E."/>
            <person name="Gellesch M."/>
            <person name="Goldberg J."/>
            <person name="Griggs A."/>
            <person name="Gujja S."/>
            <person name="Heilman E."/>
            <person name="Heiman D."/>
            <person name="Howarth C."/>
            <person name="Mehta T."/>
            <person name="Neiman D."/>
            <person name="Pearson M."/>
            <person name="Roberts A."/>
            <person name="Saif S."/>
            <person name="Shea T."/>
            <person name="Shenoy N."/>
            <person name="Sisk P."/>
            <person name="Stolte C."/>
            <person name="Sykes S."/>
            <person name="White J."/>
            <person name="Yandava C."/>
            <person name="Burger G."/>
            <person name="Gray M.W."/>
            <person name="Holland P.W.H."/>
            <person name="King N."/>
            <person name="Lang F.B.F."/>
            <person name="Roger A.J."/>
            <person name="Ruiz-Trillo I."/>
            <person name="Haas B."/>
            <person name="Nusbaum C."/>
            <person name="Birren B."/>
        </authorList>
    </citation>
    <scope>NUCLEOTIDE SEQUENCE [LARGE SCALE GENOMIC DNA]</scope>
    <source>
        <strain evidence="2 3">JP610</strain>
    </source>
</reference>
<dbReference type="AlphaFoldDB" id="A0A0L0FJ77"/>
<keyword evidence="3" id="KW-1185">Reference proteome</keyword>